<feature type="coiled-coil region" evidence="1">
    <location>
        <begin position="122"/>
        <end position="163"/>
    </location>
</feature>
<dbReference type="AlphaFoldDB" id="T0REY5"/>
<dbReference type="OrthoDB" id="72203at2759"/>
<evidence type="ECO:0000313" key="4">
    <source>
        <dbReference type="Proteomes" id="UP000030762"/>
    </source>
</evidence>
<dbReference type="RefSeq" id="XP_008615581.1">
    <property type="nucleotide sequence ID" value="XM_008617359.1"/>
</dbReference>
<dbReference type="eggNOG" id="ENOG502S3GY">
    <property type="taxonomic scope" value="Eukaryota"/>
</dbReference>
<dbReference type="Proteomes" id="UP000030762">
    <property type="component" value="Unassembled WGS sequence"/>
</dbReference>
<evidence type="ECO:0000256" key="1">
    <source>
        <dbReference type="SAM" id="Coils"/>
    </source>
</evidence>
<feature type="region of interest" description="Disordered" evidence="2">
    <location>
        <begin position="591"/>
        <end position="610"/>
    </location>
</feature>
<gene>
    <name evidence="3" type="ORF">SDRG_11326</name>
</gene>
<name>T0REY5_SAPDV</name>
<keyword evidence="4" id="KW-1185">Reference proteome</keyword>
<proteinExistence type="predicted"/>
<accession>T0REY5</accession>
<sequence length="682" mass="76501">MLSSVHHVMSHELKSLEQYVALGLAGLPKLTAEASAKFAFHTCSSYHSKCSSLLRQVLSHVGQYSPKHCKLISDIWDVASINVLMLLKVSQVSTQEKSQAAEDFIQANHFRQACESEQVAQIKTLTATVDSLKHELRQVKAELQTLQRKLLRSRFEKERLEKILDRVTRGVGGDGDDKDDAPIDAANDEDDEDNFLLLMHNVDKYQQVSSLENTVEDLDKLFAAVDVENHNQLVALAELDRYIDSSMVSILWKHQPKQNQTGFVAKMFSVESQATQTDDPAKLTDTDTLGLDDEVSQTPRTRKKLLVIPTCIRTLLDAVPRVPKMLLKKSLVHTIWILLVRKLDSERAKPSGSLAVFLRDYFMQKFGLKSLADYHMVELVKSCLLYRRKLENAASLYESDPSGCNLDWDDCRILLFGRCIDAFPDEALSHIESEGVSILLDFLGDLLELDPAFPSLQAVQDLDGAVAVSREVAIIVWRCHFAYMGPDEETKALYTLGEHDLGQPHAVNMDWLLAYALFTWHMFEVAEEAAIRSAFRTVLLHTSGPQSTNLLLQMDGFVAAVASVWPECAESTAQTLYMDMMATKRESFRIASERRRRDKQRSAPSSGHVPATTVLGIDGVFEEEFVAILAKLRRNQRKRWGIRTRGVPLHAINKKAWLGGYGHPVSATGAVDPYSLKHGISL</sequence>
<organism evidence="3 4">
    <name type="scientific">Saprolegnia diclina (strain VS20)</name>
    <dbReference type="NCBI Taxonomy" id="1156394"/>
    <lineage>
        <taxon>Eukaryota</taxon>
        <taxon>Sar</taxon>
        <taxon>Stramenopiles</taxon>
        <taxon>Oomycota</taxon>
        <taxon>Saprolegniomycetes</taxon>
        <taxon>Saprolegniales</taxon>
        <taxon>Saprolegniaceae</taxon>
        <taxon>Saprolegnia</taxon>
    </lineage>
</organism>
<dbReference type="GeneID" id="19952053"/>
<keyword evidence="1" id="KW-0175">Coiled coil</keyword>
<reference evidence="3 4" key="1">
    <citation type="submission" date="2012-04" db="EMBL/GenBank/DDBJ databases">
        <title>The Genome Sequence of Saprolegnia declina VS20.</title>
        <authorList>
            <consortium name="The Broad Institute Genome Sequencing Platform"/>
            <person name="Russ C."/>
            <person name="Nusbaum C."/>
            <person name="Tyler B."/>
            <person name="van West P."/>
            <person name="Dieguez-Uribeondo J."/>
            <person name="de Bruijn I."/>
            <person name="Tripathy S."/>
            <person name="Jiang R."/>
            <person name="Young S.K."/>
            <person name="Zeng Q."/>
            <person name="Gargeya S."/>
            <person name="Fitzgerald M."/>
            <person name="Haas B."/>
            <person name="Abouelleil A."/>
            <person name="Alvarado L."/>
            <person name="Arachchi H.M."/>
            <person name="Berlin A."/>
            <person name="Chapman S.B."/>
            <person name="Goldberg J."/>
            <person name="Griggs A."/>
            <person name="Gujja S."/>
            <person name="Hansen M."/>
            <person name="Howarth C."/>
            <person name="Imamovic A."/>
            <person name="Larimer J."/>
            <person name="McCowen C."/>
            <person name="Montmayeur A."/>
            <person name="Murphy C."/>
            <person name="Neiman D."/>
            <person name="Pearson M."/>
            <person name="Priest M."/>
            <person name="Roberts A."/>
            <person name="Saif S."/>
            <person name="Shea T."/>
            <person name="Sisk P."/>
            <person name="Sykes S."/>
            <person name="Wortman J."/>
            <person name="Nusbaum C."/>
            <person name="Birren B."/>
        </authorList>
    </citation>
    <scope>NUCLEOTIDE SEQUENCE [LARGE SCALE GENOMIC DNA]</scope>
    <source>
        <strain evidence="3 4">VS20</strain>
    </source>
</reference>
<evidence type="ECO:0000256" key="2">
    <source>
        <dbReference type="SAM" id="MobiDB-lite"/>
    </source>
</evidence>
<protein>
    <submittedName>
        <fullName evidence="3">Uncharacterized protein</fullName>
    </submittedName>
</protein>
<dbReference type="EMBL" id="JH767172">
    <property type="protein sequence ID" value="EQC30843.1"/>
    <property type="molecule type" value="Genomic_DNA"/>
</dbReference>
<dbReference type="VEuPathDB" id="FungiDB:SDRG_11326"/>
<dbReference type="InParanoid" id="T0REY5"/>
<dbReference type="OMA" id="HVMSHEL"/>
<dbReference type="STRING" id="1156394.T0REY5"/>
<evidence type="ECO:0000313" key="3">
    <source>
        <dbReference type="EMBL" id="EQC30843.1"/>
    </source>
</evidence>